<accession>A0A936ZRE8</accession>
<dbReference type="GO" id="GO:0005506">
    <property type="term" value="F:iron ion binding"/>
    <property type="evidence" value="ECO:0007669"/>
    <property type="project" value="InterPro"/>
</dbReference>
<dbReference type="InterPro" id="IPR036396">
    <property type="entry name" value="Cyt_P450_sf"/>
</dbReference>
<evidence type="ECO:0000256" key="4">
    <source>
        <dbReference type="ARBA" id="ARBA00023004"/>
    </source>
</evidence>
<evidence type="ECO:0000256" key="2">
    <source>
        <dbReference type="ARBA" id="ARBA00022617"/>
    </source>
</evidence>
<dbReference type="PRINTS" id="PR00385">
    <property type="entry name" value="P450"/>
</dbReference>
<protein>
    <submittedName>
        <fullName evidence="6">Cytochrome P450</fullName>
    </submittedName>
</protein>
<evidence type="ECO:0000256" key="1">
    <source>
        <dbReference type="ARBA" id="ARBA00010617"/>
    </source>
</evidence>
<dbReference type="SUPFAM" id="SSF48264">
    <property type="entry name" value="Cytochrome P450"/>
    <property type="match status" value="1"/>
</dbReference>
<evidence type="ECO:0000313" key="6">
    <source>
        <dbReference type="EMBL" id="MBL0684017.1"/>
    </source>
</evidence>
<dbReference type="PANTHER" id="PTHR24304">
    <property type="entry name" value="CYTOCHROME P450 FAMILY 7"/>
    <property type="match status" value="1"/>
</dbReference>
<organism evidence="6 7">
    <name type="scientific">Aquimarina mytili</name>
    <dbReference type="NCBI Taxonomy" id="874423"/>
    <lineage>
        <taxon>Bacteria</taxon>
        <taxon>Pseudomonadati</taxon>
        <taxon>Bacteroidota</taxon>
        <taxon>Flavobacteriia</taxon>
        <taxon>Flavobacteriales</taxon>
        <taxon>Flavobacteriaceae</taxon>
        <taxon>Aquimarina</taxon>
    </lineage>
</organism>
<dbReference type="EMBL" id="JAERQJ010000003">
    <property type="protein sequence ID" value="MBL0684017.1"/>
    <property type="molecule type" value="Genomic_DNA"/>
</dbReference>
<dbReference type="PANTHER" id="PTHR24304:SF2">
    <property type="entry name" value="24-HYDROXYCHOLESTEROL 7-ALPHA-HYDROXYLASE"/>
    <property type="match status" value="1"/>
</dbReference>
<dbReference type="PRINTS" id="PR00465">
    <property type="entry name" value="EP450IV"/>
</dbReference>
<comment type="similarity">
    <text evidence="1">Belongs to the cytochrome P450 family.</text>
</comment>
<dbReference type="GO" id="GO:0004497">
    <property type="term" value="F:monooxygenase activity"/>
    <property type="evidence" value="ECO:0007669"/>
    <property type="project" value="InterPro"/>
</dbReference>
<name>A0A936ZRE8_9FLAO</name>
<dbReference type="GO" id="GO:0020037">
    <property type="term" value="F:heme binding"/>
    <property type="evidence" value="ECO:0007669"/>
    <property type="project" value="InterPro"/>
</dbReference>
<dbReference type="GO" id="GO:0016705">
    <property type="term" value="F:oxidoreductase activity, acting on paired donors, with incorporation or reduction of molecular oxygen"/>
    <property type="evidence" value="ECO:0007669"/>
    <property type="project" value="InterPro"/>
</dbReference>
<comment type="caution">
    <text evidence="6">The sequence shown here is derived from an EMBL/GenBank/DDBJ whole genome shotgun (WGS) entry which is preliminary data.</text>
</comment>
<feature type="binding site" description="axial binding residue" evidence="5">
    <location>
        <position position="387"/>
    </location>
    <ligand>
        <name>heme</name>
        <dbReference type="ChEBI" id="CHEBI:30413"/>
    </ligand>
    <ligandPart>
        <name>Fe</name>
        <dbReference type="ChEBI" id="CHEBI:18248"/>
    </ligandPart>
</feature>
<reference evidence="6" key="1">
    <citation type="submission" date="2021-01" db="EMBL/GenBank/DDBJ databases">
        <authorList>
            <person name="Zhong Y.L."/>
        </authorList>
    </citation>
    <scope>NUCLEOTIDE SEQUENCE</scope>
    <source>
        <strain evidence="6">KCTC 23302</strain>
    </source>
</reference>
<dbReference type="InterPro" id="IPR050529">
    <property type="entry name" value="CYP450_sterol_14alpha_dmase"/>
</dbReference>
<gene>
    <name evidence="6" type="ORF">JJQ60_10845</name>
</gene>
<dbReference type="RefSeq" id="WP_201919546.1">
    <property type="nucleotide sequence ID" value="NZ_BAABAX010000005.1"/>
</dbReference>
<dbReference type="InterPro" id="IPR001128">
    <property type="entry name" value="Cyt_P450"/>
</dbReference>
<evidence type="ECO:0000256" key="5">
    <source>
        <dbReference type="PIRSR" id="PIRSR602403-1"/>
    </source>
</evidence>
<dbReference type="Pfam" id="PF00067">
    <property type="entry name" value="p450"/>
    <property type="match status" value="1"/>
</dbReference>
<evidence type="ECO:0000256" key="3">
    <source>
        <dbReference type="ARBA" id="ARBA00022723"/>
    </source>
</evidence>
<comment type="cofactor">
    <cofactor evidence="5">
        <name>heme</name>
        <dbReference type="ChEBI" id="CHEBI:30413"/>
    </cofactor>
</comment>
<keyword evidence="4 5" id="KW-0408">Iron</keyword>
<dbReference type="InterPro" id="IPR002403">
    <property type="entry name" value="Cyt_P450_E_grp-IV"/>
</dbReference>
<proteinExistence type="inferred from homology"/>
<dbReference type="Proteomes" id="UP000651057">
    <property type="component" value="Unassembled WGS sequence"/>
</dbReference>
<evidence type="ECO:0000313" key="7">
    <source>
        <dbReference type="Proteomes" id="UP000651057"/>
    </source>
</evidence>
<keyword evidence="7" id="KW-1185">Reference proteome</keyword>
<dbReference type="AlphaFoldDB" id="A0A936ZRE8"/>
<dbReference type="CDD" id="cd11042">
    <property type="entry name" value="CYP51-like"/>
    <property type="match status" value="1"/>
</dbReference>
<keyword evidence="2 5" id="KW-0349">Heme</keyword>
<sequence length="462" mass="53157">MIAGKDIPRVSGGLPFLGHALPFMKAPIPFLKKGYEEHGNMFSMKLPGQNVVVMLGPEYNSFFFGETDKLLSVRGAYPFFQRMFNKDFFANAKFEEYKMQRDIILPCFRATVMPNYIDIMVLETFTFIDKLGENGTFDLTKEFGHLVMNIASHSFFGKDFKEKLGDSVFEDFRDFAKAIDPVLPGWLPIPKFRKSEKAKQKLAKNVISLIQDRRKNPMNPPDFLQTLLESKNKDGSPVSDMLLKDLIVLLVWAGHETTNGHISWVLIHLLQNREYLESVIKEQQEVFEAAPKFTMNEAKKLKRIEWAIKETERMHPVILAIIRKAKDSFEHDGYIIPKGSMVYLSPSVSHKLPDVFSNPEQYDPLRFSKGKQIKNSLIGFGGGMHRCTGINFAYLEMKVVLTLLLQHYDFELLNPKPKPVRGIQMKWPESPCMIRYSKKKNAPEIIKEEYRNSVLEGSCPYH</sequence>
<dbReference type="Gene3D" id="1.10.630.10">
    <property type="entry name" value="Cytochrome P450"/>
    <property type="match status" value="1"/>
</dbReference>
<keyword evidence="3 5" id="KW-0479">Metal-binding</keyword>